<gene>
    <name evidence="1" type="ORF">DAERI_130074</name>
</gene>
<reference evidence="2" key="1">
    <citation type="submission" date="2018-01" db="EMBL/GenBank/DDBJ databases">
        <title>Draft Genome Sequence of the Radioresistant Bacterium Deinococcus aerius TR0125, Isolated from the Higher Atmosphere above Japan.</title>
        <authorList>
            <person name="Satoh K."/>
            <person name="Arai H."/>
            <person name="Sanzen T."/>
            <person name="Kawaguchi Y."/>
            <person name="Hayashi H."/>
            <person name="Yokobori S."/>
            <person name="Yamagishi A."/>
            <person name="Oono Y."/>
            <person name="Narumi I."/>
        </authorList>
    </citation>
    <scope>NUCLEOTIDE SEQUENCE [LARGE SCALE GENOMIC DNA]</scope>
    <source>
        <strain evidence="2">TR0125</strain>
    </source>
</reference>
<accession>A0A2I9CYL1</accession>
<organism evidence="1 2">
    <name type="scientific">Deinococcus aerius</name>
    <dbReference type="NCBI Taxonomy" id="200253"/>
    <lineage>
        <taxon>Bacteria</taxon>
        <taxon>Thermotogati</taxon>
        <taxon>Deinococcota</taxon>
        <taxon>Deinococci</taxon>
        <taxon>Deinococcales</taxon>
        <taxon>Deinococcaceae</taxon>
        <taxon>Deinococcus</taxon>
    </lineage>
</organism>
<sequence>MPIPLVIIGIAAAGAIKKGIDAGGLLMRASELQKETNERKGKAEGKFEDHLQAVRHDALALEEQKHAVMAGTMARFVELWERQKKRANVSDKDFTVRLNISAEKLEEFRGIGVKSLEIAGGLASATAAGVGTGATVISAVSAFGVASTGTAISGLSGAAANSALLAWLGGGSLAAGGGGMALGTIVAGGLFVAPAALVGSFIAAKKGQEALTAATEYQAKVDVYIAELQGKQTHLTAIQERMTEVSDLITALVQRLRNALTLCERDEARMEGNVRLENFYAAATLAKTLSELLSVPIIDEHIQAAAASQAVVAQAYGSL</sequence>
<dbReference type="RefSeq" id="WP_103130573.1">
    <property type="nucleotide sequence ID" value="NZ_BFAG01000013.1"/>
</dbReference>
<comment type="caution">
    <text evidence="1">The sequence shown here is derived from an EMBL/GenBank/DDBJ whole genome shotgun (WGS) entry which is preliminary data.</text>
</comment>
<dbReference type="AlphaFoldDB" id="A0A2I9CYL1"/>
<dbReference type="Proteomes" id="UP000236569">
    <property type="component" value="Unassembled WGS sequence"/>
</dbReference>
<proteinExistence type="predicted"/>
<name>A0A2I9CYL1_9DEIO</name>
<evidence type="ECO:0000313" key="1">
    <source>
        <dbReference type="EMBL" id="GBF07244.1"/>
    </source>
</evidence>
<dbReference type="OrthoDB" id="71788at2"/>
<dbReference type="EMBL" id="BFAG01000013">
    <property type="protein sequence ID" value="GBF07244.1"/>
    <property type="molecule type" value="Genomic_DNA"/>
</dbReference>
<keyword evidence="2" id="KW-1185">Reference proteome</keyword>
<protein>
    <submittedName>
        <fullName evidence="1">Uncharacterized protein</fullName>
    </submittedName>
</protein>
<evidence type="ECO:0000313" key="2">
    <source>
        <dbReference type="Proteomes" id="UP000236569"/>
    </source>
</evidence>